<dbReference type="InterPro" id="IPR009061">
    <property type="entry name" value="DNA-bd_dom_put_sf"/>
</dbReference>
<dbReference type="SUPFAM" id="SSF46955">
    <property type="entry name" value="Putative DNA-binding domain"/>
    <property type="match status" value="1"/>
</dbReference>
<name>A0A9Q3ZI30_9GAMM</name>
<dbReference type="InterPro" id="IPR036397">
    <property type="entry name" value="RNaseH_sf"/>
</dbReference>
<dbReference type="Proteomes" id="UP001107961">
    <property type="component" value="Unassembled WGS sequence"/>
</dbReference>
<dbReference type="RefSeq" id="WP_233926061.1">
    <property type="nucleotide sequence ID" value="NZ_JAJVKT010000022.1"/>
</dbReference>
<evidence type="ECO:0000259" key="1">
    <source>
        <dbReference type="PROSITE" id="PS50994"/>
    </source>
</evidence>
<accession>A0A9Q3ZI30</accession>
<dbReference type="Pfam" id="PF00665">
    <property type="entry name" value="rve"/>
    <property type="match status" value="1"/>
</dbReference>
<dbReference type="InterPro" id="IPR001584">
    <property type="entry name" value="Integrase_cat-core"/>
</dbReference>
<dbReference type="PROSITE" id="PS51702">
    <property type="entry name" value="HTH_MU"/>
    <property type="match status" value="1"/>
</dbReference>
<dbReference type="InterPro" id="IPR015378">
    <property type="entry name" value="Transposase-like_Mu_C"/>
</dbReference>
<dbReference type="Pfam" id="PF02316">
    <property type="entry name" value="HTH_Tnp_Mu_1"/>
    <property type="match status" value="1"/>
</dbReference>
<dbReference type="PANTHER" id="PTHR35004">
    <property type="entry name" value="TRANSPOSASE RV3428C-RELATED"/>
    <property type="match status" value="1"/>
</dbReference>
<comment type="caution">
    <text evidence="3">The sequence shown here is derived from an EMBL/GenBank/DDBJ whole genome shotgun (WGS) entry which is preliminary data.</text>
</comment>
<dbReference type="InterPro" id="IPR012337">
    <property type="entry name" value="RNaseH-like_sf"/>
</dbReference>
<feature type="domain" description="Integrase catalytic" evidence="1">
    <location>
        <begin position="282"/>
        <end position="476"/>
    </location>
</feature>
<dbReference type="Pfam" id="PF09299">
    <property type="entry name" value="Mu-transpos_C"/>
    <property type="match status" value="1"/>
</dbReference>
<dbReference type="AlphaFoldDB" id="A0A9Q3ZI30"/>
<dbReference type="PROSITE" id="PS50994">
    <property type="entry name" value="INTEGRASE"/>
    <property type="match status" value="1"/>
</dbReference>
<evidence type="ECO:0000259" key="2">
    <source>
        <dbReference type="PROSITE" id="PS51702"/>
    </source>
</evidence>
<dbReference type="InterPro" id="IPR003314">
    <property type="entry name" value="Mu-type_HTH"/>
</dbReference>
<dbReference type="Gene3D" id="1.10.10.10">
    <property type="entry name" value="Winged helix-like DNA-binding domain superfamily/Winged helix DNA-binding domain"/>
    <property type="match status" value="1"/>
</dbReference>
<sequence length="726" mass="82028">MSEMQWVAPKALVGLPGMPSTVRGVHSRAQQYEWERRIRTGRGGGYEYHVASLPAETRSALSTRQTPPTRAGEIGPGAVDGRRLAIRATMQHRRNAVTRQTTANDYLKLSDKKRLAADAKVAVLDALRRFQAESGLAGRRGIDAFVARYNDLQIDVEDWVREQEPALSRASVYRWKRRFETEGVAALGGKHQGQAGRSLIDSQPALREYVIAFLTEYPDTTASNVMRAVRARFANSDVQLPSRRRLEIWVTRWKQDNKNLFTSVTNPDAWKNKFMAAFGSYSEDVTRLNQRWELDSTPADVMLLDGRYSVVGAIDVYSRRPRLLVSRTSKASAVGQLLRRCLLEWGVPEEIKTDNGSDYASRYIRTVVSSLGIEQSFCQPFSGWEKPHIERFFRTFSHDLVELLPGYIGHNVAERSAIEARRSFADRLYQKDQAVEIRMTAQEFQAFADDWINNLYMQQRHAGMNDTPINRVVNWVEPVRAIDNERALDVLLAGAPDTETRTVTKKGLRIDGINYIAAELGSVIGQTVRVAYTESLGAVYVFTDDGFLCVAEAPEYTGIDRQEVAAHAKVIQRETLQQKRRELKATARRLKTKDAADEILAHARQQPNIAQLPPRTEQYSTDALRQAGRAADATTVTPVEARDDDTRAAVERLRGEMATPRKADVVPMNDDPKAEYRRWLSLDGRVRGGQRLSQEEKAFYEGYPKTSAYRSMKDFFERFGLAAKEG</sequence>
<dbReference type="GO" id="GO:0015074">
    <property type="term" value="P:DNA integration"/>
    <property type="evidence" value="ECO:0007669"/>
    <property type="project" value="InterPro"/>
</dbReference>
<proteinExistence type="predicted"/>
<evidence type="ECO:0000313" key="4">
    <source>
        <dbReference type="Proteomes" id="UP001107961"/>
    </source>
</evidence>
<dbReference type="PANTHER" id="PTHR35004:SF7">
    <property type="entry name" value="INTEGRASE PROTEIN"/>
    <property type="match status" value="1"/>
</dbReference>
<dbReference type="InterPro" id="IPR036388">
    <property type="entry name" value="WH-like_DNA-bd_sf"/>
</dbReference>
<evidence type="ECO:0000313" key="3">
    <source>
        <dbReference type="EMBL" id="MCE7510272.1"/>
    </source>
</evidence>
<reference evidence="3" key="1">
    <citation type="submission" date="2022-01" db="EMBL/GenBank/DDBJ databases">
        <authorList>
            <person name="Karlyshev A.V."/>
            <person name="Jaspars M."/>
        </authorList>
    </citation>
    <scope>NUCLEOTIDE SEQUENCE</scope>
    <source>
        <strain evidence="3">AGSA3-2</strain>
    </source>
</reference>
<dbReference type="GO" id="GO:0003677">
    <property type="term" value="F:DNA binding"/>
    <property type="evidence" value="ECO:0007669"/>
    <property type="project" value="InterPro"/>
</dbReference>
<keyword evidence="4" id="KW-1185">Reference proteome</keyword>
<dbReference type="SUPFAM" id="SSF53098">
    <property type="entry name" value="Ribonuclease H-like"/>
    <property type="match status" value="1"/>
</dbReference>
<feature type="domain" description="HTH Mu-type" evidence="2">
    <location>
        <begin position="3"/>
        <end position="69"/>
    </location>
</feature>
<gene>
    <name evidence="3" type="ORF">LZG35_16655</name>
</gene>
<dbReference type="EMBL" id="JAJVKT010000022">
    <property type="protein sequence ID" value="MCE7510272.1"/>
    <property type="molecule type" value="Genomic_DNA"/>
</dbReference>
<dbReference type="Gene3D" id="3.30.420.10">
    <property type="entry name" value="Ribonuclease H-like superfamily/Ribonuclease H"/>
    <property type="match status" value="1"/>
</dbReference>
<protein>
    <submittedName>
        <fullName evidence="3">DDE-type integrase/transposase/recombinase</fullName>
    </submittedName>
</protein>
<organism evidence="3 4">
    <name type="scientific">Alloalcanivorax xenomutans</name>
    <dbReference type="NCBI Taxonomy" id="1094342"/>
    <lineage>
        <taxon>Bacteria</taxon>
        <taxon>Pseudomonadati</taxon>
        <taxon>Pseudomonadota</taxon>
        <taxon>Gammaproteobacteria</taxon>
        <taxon>Oceanospirillales</taxon>
        <taxon>Alcanivoracaceae</taxon>
        <taxon>Alloalcanivorax</taxon>
    </lineage>
</organism>